<proteinExistence type="predicted"/>
<dbReference type="Proteomes" id="UP000013270">
    <property type="component" value="Unassembled WGS sequence"/>
</dbReference>
<dbReference type="AlphaFoldDB" id="N8XC09"/>
<accession>N8XC09</accession>
<reference evidence="1 2" key="1">
    <citation type="submission" date="2013-02" db="EMBL/GenBank/DDBJ databases">
        <title>The Genome Sequence of Acinetobacter bereziniae NIPH 3.</title>
        <authorList>
            <consortium name="The Broad Institute Genome Sequencing Platform"/>
            <consortium name="The Broad Institute Genome Sequencing Center for Infectious Disease"/>
            <person name="Cerqueira G."/>
            <person name="Feldgarden M."/>
            <person name="Courvalin P."/>
            <person name="Perichon B."/>
            <person name="Grillot-Courvalin C."/>
            <person name="Clermont D."/>
            <person name="Rocha E."/>
            <person name="Yoon E.-J."/>
            <person name="Nemec A."/>
            <person name="Walker B."/>
            <person name="Young S.K."/>
            <person name="Zeng Q."/>
            <person name="Gargeya S."/>
            <person name="Fitzgerald M."/>
            <person name="Haas B."/>
            <person name="Abouelleil A."/>
            <person name="Alvarado L."/>
            <person name="Arachchi H.M."/>
            <person name="Berlin A.M."/>
            <person name="Chapman S.B."/>
            <person name="Dewar J."/>
            <person name="Goldberg J."/>
            <person name="Griggs A."/>
            <person name="Gujja S."/>
            <person name="Hansen M."/>
            <person name="Howarth C."/>
            <person name="Imamovic A."/>
            <person name="Larimer J."/>
            <person name="McCowan C."/>
            <person name="Murphy C."/>
            <person name="Neiman D."/>
            <person name="Pearson M."/>
            <person name="Priest M."/>
            <person name="Roberts A."/>
            <person name="Saif S."/>
            <person name="Shea T."/>
            <person name="Sisk P."/>
            <person name="Sykes S."/>
            <person name="Wortman J."/>
            <person name="Nusbaum C."/>
            <person name="Birren B."/>
        </authorList>
    </citation>
    <scope>NUCLEOTIDE SEQUENCE [LARGE SCALE GENOMIC DNA]</scope>
    <source>
        <strain evidence="1 2">NIPH 3</strain>
    </source>
</reference>
<dbReference type="HOGENOM" id="CLU_3211089_0_0_6"/>
<comment type="caution">
    <text evidence="1">The sequence shown here is derived from an EMBL/GenBank/DDBJ whole genome shotgun (WGS) entry which is preliminary data.</text>
</comment>
<organism evidence="1 2">
    <name type="scientific">Acinetobacter bereziniae NIPH 3</name>
    <dbReference type="NCBI Taxonomy" id="1217651"/>
    <lineage>
        <taxon>Bacteria</taxon>
        <taxon>Pseudomonadati</taxon>
        <taxon>Pseudomonadota</taxon>
        <taxon>Gammaproteobacteria</taxon>
        <taxon>Moraxellales</taxon>
        <taxon>Moraxellaceae</taxon>
        <taxon>Acinetobacter</taxon>
    </lineage>
</organism>
<sequence>MIYLWSRCQYLSWLPLRSFTDHTATKNGLIPNDKYNRLLLWIAY</sequence>
<dbReference type="EMBL" id="APPK01000035">
    <property type="protein sequence ID" value="ENV21987.1"/>
    <property type="molecule type" value="Genomic_DNA"/>
</dbReference>
<evidence type="ECO:0000313" key="2">
    <source>
        <dbReference type="Proteomes" id="UP000013270"/>
    </source>
</evidence>
<evidence type="ECO:0000313" key="1">
    <source>
        <dbReference type="EMBL" id="ENV21987.1"/>
    </source>
</evidence>
<name>N8XC09_ACIBZ</name>
<protein>
    <submittedName>
        <fullName evidence="1">Uncharacterized protein</fullName>
    </submittedName>
</protein>
<gene>
    <name evidence="1" type="ORF">F963_02082</name>
</gene>